<evidence type="ECO:0000313" key="3">
    <source>
        <dbReference type="Proteomes" id="UP000177235"/>
    </source>
</evidence>
<comment type="caution">
    <text evidence="2">The sequence shown here is derived from an EMBL/GenBank/DDBJ whole genome shotgun (WGS) entry which is preliminary data.</text>
</comment>
<evidence type="ECO:0000256" key="1">
    <source>
        <dbReference type="SAM" id="Coils"/>
    </source>
</evidence>
<accession>A0A1F5QAY8</accession>
<proteinExistence type="predicted"/>
<evidence type="ECO:0000313" key="2">
    <source>
        <dbReference type="EMBL" id="OGE99363.1"/>
    </source>
</evidence>
<protein>
    <submittedName>
        <fullName evidence="2">Uncharacterized protein</fullName>
    </submittedName>
</protein>
<organism evidence="2 3">
    <name type="scientific">Candidatus Doudnabacteria bacterium RIFCSPLOWO2_02_FULL_48_13</name>
    <dbReference type="NCBI Taxonomy" id="1817845"/>
    <lineage>
        <taxon>Bacteria</taxon>
        <taxon>Candidatus Doudnaibacteriota</taxon>
    </lineage>
</organism>
<name>A0A1F5QAY8_9BACT</name>
<dbReference type="AlphaFoldDB" id="A0A1F5QAY8"/>
<keyword evidence="1" id="KW-0175">Coiled coil</keyword>
<sequence length="152" mass="17108">MIRESETGHFRPGETKPSLENLQQQYAQKLLERETARINYQRAIEAGVRLHNRLLDDLGSKEIKTEMAKLEKERVAAAERLGGLKAEVNSITDEITALAGADADDKINDTGLFIVEEFKKLLKTDPAKAIELSAGNEYLEKLRLMAEELNQK</sequence>
<feature type="coiled-coil region" evidence="1">
    <location>
        <begin position="19"/>
        <end position="87"/>
    </location>
</feature>
<dbReference type="EMBL" id="MFFF01000021">
    <property type="protein sequence ID" value="OGE99363.1"/>
    <property type="molecule type" value="Genomic_DNA"/>
</dbReference>
<dbReference type="Proteomes" id="UP000177235">
    <property type="component" value="Unassembled WGS sequence"/>
</dbReference>
<reference evidence="2 3" key="1">
    <citation type="journal article" date="2016" name="Nat. Commun.">
        <title>Thousands of microbial genomes shed light on interconnected biogeochemical processes in an aquifer system.</title>
        <authorList>
            <person name="Anantharaman K."/>
            <person name="Brown C.T."/>
            <person name="Hug L.A."/>
            <person name="Sharon I."/>
            <person name="Castelle C.J."/>
            <person name="Probst A.J."/>
            <person name="Thomas B.C."/>
            <person name="Singh A."/>
            <person name="Wilkins M.J."/>
            <person name="Karaoz U."/>
            <person name="Brodie E.L."/>
            <person name="Williams K.H."/>
            <person name="Hubbard S.S."/>
            <person name="Banfield J.F."/>
        </authorList>
    </citation>
    <scope>NUCLEOTIDE SEQUENCE [LARGE SCALE GENOMIC DNA]</scope>
</reference>
<gene>
    <name evidence="2" type="ORF">A3J05_00420</name>
</gene>